<reference evidence="8 9" key="1">
    <citation type="submission" date="2015-12" db="EMBL/GenBank/DDBJ databases">
        <title>The genome of Folsomia candida.</title>
        <authorList>
            <person name="Faddeeva A."/>
            <person name="Derks M.F."/>
            <person name="Anvar Y."/>
            <person name="Smit S."/>
            <person name="Van Straalen N."/>
            <person name="Roelofs D."/>
        </authorList>
    </citation>
    <scope>NUCLEOTIDE SEQUENCE [LARGE SCALE GENOMIC DNA]</scope>
    <source>
        <strain evidence="8 9">VU population</strain>
        <tissue evidence="8">Whole body</tissue>
    </source>
</reference>
<keyword evidence="3 5" id="KW-0863">Zinc-finger</keyword>
<keyword evidence="2" id="KW-0677">Repeat</keyword>
<dbReference type="GO" id="GO:0008270">
    <property type="term" value="F:zinc ion binding"/>
    <property type="evidence" value="ECO:0007669"/>
    <property type="project" value="UniProtKB-KW"/>
</dbReference>
<dbReference type="InterPro" id="IPR013087">
    <property type="entry name" value="Znf_C2H2_type"/>
</dbReference>
<evidence type="ECO:0000256" key="3">
    <source>
        <dbReference type="ARBA" id="ARBA00022771"/>
    </source>
</evidence>
<keyword evidence="9" id="KW-1185">Reference proteome</keyword>
<comment type="caution">
    <text evidence="8">The sequence shown here is derived from an EMBL/GenBank/DDBJ whole genome shotgun (WGS) entry which is preliminary data.</text>
</comment>
<dbReference type="PROSITE" id="PS00028">
    <property type="entry name" value="ZINC_FINGER_C2H2_1"/>
    <property type="match status" value="2"/>
</dbReference>
<evidence type="ECO:0000256" key="2">
    <source>
        <dbReference type="ARBA" id="ARBA00022737"/>
    </source>
</evidence>
<dbReference type="PANTHER" id="PTHR24379:SF121">
    <property type="entry name" value="C2H2-TYPE DOMAIN-CONTAINING PROTEIN"/>
    <property type="match status" value="1"/>
</dbReference>
<dbReference type="PANTHER" id="PTHR24379">
    <property type="entry name" value="KRAB AND ZINC FINGER DOMAIN-CONTAINING"/>
    <property type="match status" value="1"/>
</dbReference>
<evidence type="ECO:0000259" key="7">
    <source>
        <dbReference type="PROSITE" id="PS50157"/>
    </source>
</evidence>
<keyword evidence="1" id="KW-0479">Metal-binding</keyword>
<evidence type="ECO:0000256" key="4">
    <source>
        <dbReference type="ARBA" id="ARBA00022833"/>
    </source>
</evidence>
<organism evidence="8 9">
    <name type="scientific">Folsomia candida</name>
    <name type="common">Springtail</name>
    <dbReference type="NCBI Taxonomy" id="158441"/>
    <lineage>
        <taxon>Eukaryota</taxon>
        <taxon>Metazoa</taxon>
        <taxon>Ecdysozoa</taxon>
        <taxon>Arthropoda</taxon>
        <taxon>Hexapoda</taxon>
        <taxon>Collembola</taxon>
        <taxon>Entomobryomorpha</taxon>
        <taxon>Isotomoidea</taxon>
        <taxon>Isotomidae</taxon>
        <taxon>Proisotominae</taxon>
        <taxon>Folsomia</taxon>
    </lineage>
</organism>
<evidence type="ECO:0000313" key="9">
    <source>
        <dbReference type="Proteomes" id="UP000198287"/>
    </source>
</evidence>
<name>A0A226D9A5_FOLCA</name>
<feature type="compositionally biased region" description="Basic and acidic residues" evidence="6">
    <location>
        <begin position="8"/>
        <end position="28"/>
    </location>
</feature>
<gene>
    <name evidence="8" type="ORF">Fcan01_23682</name>
</gene>
<feature type="compositionally biased region" description="Basic and acidic residues" evidence="6">
    <location>
        <begin position="44"/>
        <end position="55"/>
    </location>
</feature>
<feature type="domain" description="C2H2-type" evidence="7">
    <location>
        <begin position="177"/>
        <end position="205"/>
    </location>
</feature>
<keyword evidence="4" id="KW-0862">Zinc</keyword>
<proteinExistence type="predicted"/>
<protein>
    <submittedName>
        <fullName evidence="8">Zinc finger protein ZFAT</fullName>
    </submittedName>
</protein>
<accession>A0A226D9A5</accession>
<dbReference type="Proteomes" id="UP000198287">
    <property type="component" value="Unassembled WGS sequence"/>
</dbReference>
<evidence type="ECO:0000256" key="1">
    <source>
        <dbReference type="ARBA" id="ARBA00022723"/>
    </source>
</evidence>
<feature type="compositionally biased region" description="Basic and acidic residues" evidence="6">
    <location>
        <begin position="252"/>
        <end position="263"/>
    </location>
</feature>
<feature type="region of interest" description="Disordered" evidence="6">
    <location>
        <begin position="1"/>
        <end position="64"/>
    </location>
</feature>
<evidence type="ECO:0000256" key="5">
    <source>
        <dbReference type="PROSITE-ProRule" id="PRU00042"/>
    </source>
</evidence>
<feature type="region of interest" description="Disordered" evidence="6">
    <location>
        <begin position="241"/>
        <end position="263"/>
    </location>
</feature>
<dbReference type="EMBL" id="LNIX01000029">
    <property type="protein sequence ID" value="OXA41458.1"/>
    <property type="molecule type" value="Genomic_DNA"/>
</dbReference>
<dbReference type="SMART" id="SM00355">
    <property type="entry name" value="ZnF_C2H2"/>
    <property type="match status" value="4"/>
</dbReference>
<feature type="region of interest" description="Disordered" evidence="6">
    <location>
        <begin position="126"/>
        <end position="150"/>
    </location>
</feature>
<dbReference type="Pfam" id="PF12874">
    <property type="entry name" value="zf-met"/>
    <property type="match status" value="1"/>
</dbReference>
<evidence type="ECO:0000313" key="8">
    <source>
        <dbReference type="EMBL" id="OXA41458.1"/>
    </source>
</evidence>
<dbReference type="AlphaFoldDB" id="A0A226D9A5"/>
<dbReference type="PROSITE" id="PS50157">
    <property type="entry name" value="ZINC_FINGER_C2H2_2"/>
    <property type="match status" value="1"/>
</dbReference>
<dbReference type="Gene3D" id="3.30.160.60">
    <property type="entry name" value="Classic Zinc Finger"/>
    <property type="match status" value="1"/>
</dbReference>
<sequence length="316" mass="35932">MDIDIDQEDVKPDLLDGGMDEIRNKNTPHDTNSSPYADSDQIETNDKTTPRKLSPDRPPTAEFSNTRGRHWGCGFCNITCSSYHGLVTHTLKIHGSTTPKLRVRKYPPRKNRLRYLLYRVKYPNYYDDEAPRPPEEDGPPPPPTAAPEVKKCPTCNEQFKSEFLYDRHREKHAHANWTCFQCSATFVAKAALTQHEERMHPAPPSGEIFTCEICKVGHSSRDELKTHQRQRHGVGANSLIISSIKGDDEDDGQRGDEIDSDDERFLDQVEKEGQAKVKVEIEVKQEGGDDINGDTTSWGFDVKVESNIDISRFYDE</sequence>
<evidence type="ECO:0000256" key="6">
    <source>
        <dbReference type="SAM" id="MobiDB-lite"/>
    </source>
</evidence>